<reference evidence="1 2" key="1">
    <citation type="submission" date="2016-10" db="EMBL/GenBank/DDBJ databases">
        <authorList>
            <person name="de Groot N.N."/>
        </authorList>
    </citation>
    <scope>NUCLEOTIDE SEQUENCE [LARGE SCALE GENOMIC DNA]</scope>
    <source>
        <strain evidence="1 2">ATCC 51327</strain>
    </source>
</reference>
<dbReference type="OrthoDB" id="190287at2"/>
<dbReference type="NCBIfam" id="TIGR01909">
    <property type="entry name" value="C_GCAxxG_C_C"/>
    <property type="match status" value="1"/>
</dbReference>
<gene>
    <name evidence="1" type="ORF">SAMN02983006_00460</name>
</gene>
<dbReference type="EMBL" id="FOTI01000003">
    <property type="protein sequence ID" value="SFL19499.1"/>
    <property type="molecule type" value="Genomic_DNA"/>
</dbReference>
<dbReference type="AlphaFoldDB" id="A0A1I4FPW5"/>
<name>A0A1I4FPW5_9FIRM</name>
<dbReference type="SUPFAM" id="SSF48695">
    <property type="entry name" value="Multiheme cytochromes"/>
    <property type="match status" value="1"/>
</dbReference>
<evidence type="ECO:0000313" key="2">
    <source>
        <dbReference type="Proteomes" id="UP000199006"/>
    </source>
</evidence>
<evidence type="ECO:0000313" key="1">
    <source>
        <dbReference type="EMBL" id="SFL19499.1"/>
    </source>
</evidence>
<dbReference type="InterPro" id="IPR010181">
    <property type="entry name" value="CGCAxxGCC_motif"/>
</dbReference>
<dbReference type="Pfam" id="PF09719">
    <property type="entry name" value="C_GCAxxG_C_C"/>
    <property type="match status" value="1"/>
</dbReference>
<dbReference type="Proteomes" id="UP000199006">
    <property type="component" value="Unassembled WGS sequence"/>
</dbReference>
<proteinExistence type="predicted"/>
<dbReference type="InterPro" id="IPR036280">
    <property type="entry name" value="Multihaem_cyt_sf"/>
</dbReference>
<organism evidence="1 2">
    <name type="scientific">Halanaerobium salsuginis</name>
    <dbReference type="NCBI Taxonomy" id="29563"/>
    <lineage>
        <taxon>Bacteria</taxon>
        <taxon>Bacillati</taxon>
        <taxon>Bacillota</taxon>
        <taxon>Clostridia</taxon>
        <taxon>Halanaerobiales</taxon>
        <taxon>Halanaerobiaceae</taxon>
        <taxon>Halanaerobium</taxon>
    </lineage>
</organism>
<dbReference type="RefSeq" id="WP_089858990.1">
    <property type="nucleotide sequence ID" value="NZ_FOTI01000003.1"/>
</dbReference>
<protein>
    <submittedName>
        <fullName evidence="1">C_GCAxxG_C_C family probable redox protein</fullName>
    </submittedName>
</protein>
<sequence>MVNNKQEELVKEARKRAEDYFRRGDFYCSESVLTTINELLGEEVDPEIVKLASGFPIGIGKSKCLCGAVSGGVMALGLKYGRTKPGAVMPEKCFPANAALHDYIKDTYGSTCCRVLTKDFDEFGSPERAAHCIQISGEVAAWVMKRFIEDGVIE</sequence>
<accession>A0A1I4FPW5</accession>
<dbReference type="STRING" id="29563.SAMN02983006_00460"/>
<keyword evidence="2" id="KW-1185">Reference proteome</keyword>